<accession>A0A518AKX4</accession>
<dbReference type="AlphaFoldDB" id="A0A518AKX4"/>
<dbReference type="OrthoDB" id="9766126at2"/>
<dbReference type="RefSeq" id="WP_145246250.1">
    <property type="nucleotide sequence ID" value="NZ_CP036278.1"/>
</dbReference>
<proteinExistence type="predicted"/>
<dbReference type="Gene3D" id="3.40.50.410">
    <property type="entry name" value="von Willebrand factor, type A domain"/>
    <property type="match status" value="1"/>
</dbReference>
<dbReference type="KEGG" id="amuc:Pan181_15710"/>
<dbReference type="EMBL" id="CP036278">
    <property type="protein sequence ID" value="QDU55382.1"/>
    <property type="molecule type" value="Genomic_DNA"/>
</dbReference>
<feature type="region of interest" description="Disordered" evidence="2">
    <location>
        <begin position="336"/>
        <end position="362"/>
    </location>
</feature>
<dbReference type="InterPro" id="IPR036465">
    <property type="entry name" value="vWFA_dom_sf"/>
</dbReference>
<reference evidence="3 4" key="1">
    <citation type="submission" date="2019-02" db="EMBL/GenBank/DDBJ databases">
        <title>Deep-cultivation of Planctomycetes and their phenomic and genomic characterization uncovers novel biology.</title>
        <authorList>
            <person name="Wiegand S."/>
            <person name="Jogler M."/>
            <person name="Boedeker C."/>
            <person name="Pinto D."/>
            <person name="Vollmers J."/>
            <person name="Rivas-Marin E."/>
            <person name="Kohn T."/>
            <person name="Peeters S.H."/>
            <person name="Heuer A."/>
            <person name="Rast P."/>
            <person name="Oberbeckmann S."/>
            <person name="Bunk B."/>
            <person name="Jeske O."/>
            <person name="Meyerdierks A."/>
            <person name="Storesund J.E."/>
            <person name="Kallscheuer N."/>
            <person name="Luecker S."/>
            <person name="Lage O.M."/>
            <person name="Pohl T."/>
            <person name="Merkel B.J."/>
            <person name="Hornburger P."/>
            <person name="Mueller R.-W."/>
            <person name="Bruemmer F."/>
            <person name="Labrenz M."/>
            <person name="Spormann A.M."/>
            <person name="Op den Camp H."/>
            <person name="Overmann J."/>
            <person name="Amann R."/>
            <person name="Jetten M.S.M."/>
            <person name="Mascher T."/>
            <person name="Medema M.H."/>
            <person name="Devos D.P."/>
            <person name="Kaster A.-K."/>
            <person name="Ovreas L."/>
            <person name="Rohde M."/>
            <person name="Galperin M.Y."/>
            <person name="Jogler C."/>
        </authorList>
    </citation>
    <scope>NUCLEOTIDE SEQUENCE [LARGE SCALE GENOMIC DNA]</scope>
    <source>
        <strain evidence="3 4">Pan181</strain>
    </source>
</reference>
<name>A0A518AKX4_9BACT</name>
<feature type="coiled-coil region" evidence="1">
    <location>
        <begin position="183"/>
        <end position="249"/>
    </location>
</feature>
<dbReference type="CDD" id="cd00198">
    <property type="entry name" value="vWFA"/>
    <property type="match status" value="1"/>
</dbReference>
<dbReference type="SUPFAM" id="SSF53300">
    <property type="entry name" value="vWA-like"/>
    <property type="match status" value="1"/>
</dbReference>
<evidence type="ECO:0000256" key="1">
    <source>
        <dbReference type="SAM" id="Coils"/>
    </source>
</evidence>
<protein>
    <recommendedName>
        <fullName evidence="5">VWFA domain-containing protein</fullName>
    </recommendedName>
</protein>
<sequence>MATRDTLGGVIHTYQKFDPVRFPSPTQPPPDLVSGAFEHILMFGEHRELTDEELARAVRIDPSQIAGLGPSIDALRAMLEERKRKILERYETRKVLKRARKAVSNAASQTRPPAEFADALHRAVANQQLRDLQRLWYAAEDDNSPFARQMMQLIERMGDKYQVDELAAKYMFTGRETMTVPQALEIKEELEQIDELLEQLEEAAETAQIGVIDLEMLSEFAEPGDVDQLSALQQQVQDYMREVAEQQGLKQSGSGYQLTPHAYRVFQGKLLARLFSELEASRTGRHQGDIVGDGAVEMQATKPFEFGDSVANMDVVGTVTNALLRHSKDDSAFAAADDDSAAGSDHSNGNAATSPRRPARPVRLRSDDIEIHKTRNQPKCATCVVMDMSGSMRYDGQYINVKRMALALQGLLRTEYPGDYLSFIEMFSFAKLVEPGRVVNLMPKPVTITNPVVQLKADMSRDDISESMVPLHFTNIQHGLSTARRLLAAQDTPNRQIVLITDGLPTAHFEQETLYLLYPPDPRTEQATMREGALCKREGITINLFLLPSWSQTEEDVRFAYRLAESTSGRVFFTAGRDLDRYVVWDYLTRRRDILS</sequence>
<keyword evidence="4" id="KW-1185">Reference proteome</keyword>
<evidence type="ECO:0000313" key="3">
    <source>
        <dbReference type="EMBL" id="QDU55382.1"/>
    </source>
</evidence>
<evidence type="ECO:0008006" key="5">
    <source>
        <dbReference type="Google" id="ProtNLM"/>
    </source>
</evidence>
<organism evidence="3 4">
    <name type="scientific">Aeoliella mucimassa</name>
    <dbReference type="NCBI Taxonomy" id="2527972"/>
    <lineage>
        <taxon>Bacteria</taxon>
        <taxon>Pseudomonadati</taxon>
        <taxon>Planctomycetota</taxon>
        <taxon>Planctomycetia</taxon>
        <taxon>Pirellulales</taxon>
        <taxon>Lacipirellulaceae</taxon>
        <taxon>Aeoliella</taxon>
    </lineage>
</organism>
<gene>
    <name evidence="3" type="ORF">Pan181_15710</name>
</gene>
<evidence type="ECO:0000256" key="2">
    <source>
        <dbReference type="SAM" id="MobiDB-lite"/>
    </source>
</evidence>
<evidence type="ECO:0000313" key="4">
    <source>
        <dbReference type="Proteomes" id="UP000315750"/>
    </source>
</evidence>
<dbReference type="Proteomes" id="UP000315750">
    <property type="component" value="Chromosome"/>
</dbReference>
<keyword evidence="1" id="KW-0175">Coiled coil</keyword>